<comment type="catalytic activity">
    <reaction evidence="18 19">
        <text>UDP-N-acetyl-alpha-D-muramate + NADP(+) = UDP-N-acetyl-3-O-(1-carboxyvinyl)-alpha-D-glucosamine + NADPH + H(+)</text>
        <dbReference type="Rhea" id="RHEA:12248"/>
        <dbReference type="ChEBI" id="CHEBI:15378"/>
        <dbReference type="ChEBI" id="CHEBI:57783"/>
        <dbReference type="ChEBI" id="CHEBI:58349"/>
        <dbReference type="ChEBI" id="CHEBI:68483"/>
        <dbReference type="ChEBI" id="CHEBI:70757"/>
        <dbReference type="EC" id="1.3.1.98"/>
    </reaction>
</comment>
<dbReference type="GO" id="GO:0071949">
    <property type="term" value="F:FAD binding"/>
    <property type="evidence" value="ECO:0007669"/>
    <property type="project" value="InterPro"/>
</dbReference>
<reference evidence="22" key="1">
    <citation type="submission" date="2011-01" db="EMBL/GenBank/DDBJ databases">
        <title>Complete sequence of chromosome of Acidobacterium sp. MP5ACTX9.</title>
        <authorList>
            <consortium name="US DOE Joint Genome Institute"/>
            <person name="Lucas S."/>
            <person name="Copeland A."/>
            <person name="Lapidus A."/>
            <person name="Cheng J.-F."/>
            <person name="Goodwin L."/>
            <person name="Pitluck S."/>
            <person name="Teshima H."/>
            <person name="Detter J.C."/>
            <person name="Han C."/>
            <person name="Tapia R."/>
            <person name="Land M."/>
            <person name="Hauser L."/>
            <person name="Kyrpides N."/>
            <person name="Ivanova N."/>
            <person name="Ovchinnikova G."/>
            <person name="Pagani I."/>
            <person name="Rawat S.R."/>
            <person name="Mannisto M."/>
            <person name="Haggblom M.M."/>
            <person name="Woyke T."/>
        </authorList>
    </citation>
    <scope>NUCLEOTIDE SEQUENCE [LARGE SCALE GENOMIC DNA]</scope>
    <source>
        <strain evidence="22">MP5ACTX9</strain>
    </source>
</reference>
<dbReference type="SUPFAM" id="SSF56194">
    <property type="entry name" value="Uridine diphospho-N-Acetylenolpyruvylglucosamine reductase, MurB, C-terminal domain"/>
    <property type="match status" value="1"/>
</dbReference>
<dbReference type="Pfam" id="PF01565">
    <property type="entry name" value="FAD_binding_4"/>
    <property type="match status" value="1"/>
</dbReference>
<dbReference type="NCBIfam" id="TIGR00179">
    <property type="entry name" value="murB"/>
    <property type="match status" value="1"/>
</dbReference>
<dbReference type="HAMAP" id="MF_00037">
    <property type="entry name" value="MurB"/>
    <property type="match status" value="1"/>
</dbReference>
<evidence type="ECO:0000313" key="22">
    <source>
        <dbReference type="Proteomes" id="UP000000343"/>
    </source>
</evidence>
<evidence type="ECO:0000256" key="10">
    <source>
        <dbReference type="ARBA" id="ARBA00022827"/>
    </source>
</evidence>
<comment type="pathway">
    <text evidence="4 19">Cell wall biogenesis; peptidoglycan biosynthesis.</text>
</comment>
<evidence type="ECO:0000256" key="13">
    <source>
        <dbReference type="ARBA" id="ARBA00022984"/>
    </source>
</evidence>
<dbReference type="Gene3D" id="3.90.78.10">
    <property type="entry name" value="UDP-N-acetylenolpyruvoylglucosamine reductase, C-terminal domain"/>
    <property type="match status" value="1"/>
</dbReference>
<dbReference type="OrthoDB" id="9804753at2"/>
<dbReference type="GO" id="GO:0008762">
    <property type="term" value="F:UDP-N-acetylmuramate dehydrogenase activity"/>
    <property type="evidence" value="ECO:0007669"/>
    <property type="project" value="UniProtKB-UniRule"/>
</dbReference>
<dbReference type="Gene3D" id="3.30.43.10">
    <property type="entry name" value="Uridine Diphospho-n-acetylenolpyruvylglucosamine Reductase, domain 2"/>
    <property type="match status" value="1"/>
</dbReference>
<dbReference type="GO" id="GO:0051301">
    <property type="term" value="P:cell division"/>
    <property type="evidence" value="ECO:0007669"/>
    <property type="project" value="UniProtKB-KW"/>
</dbReference>
<dbReference type="PANTHER" id="PTHR21071:SF4">
    <property type="entry name" value="UDP-N-ACETYLENOLPYRUVOYLGLUCOSAMINE REDUCTASE"/>
    <property type="match status" value="1"/>
</dbReference>
<dbReference type="GO" id="GO:0009252">
    <property type="term" value="P:peptidoglycan biosynthetic process"/>
    <property type="evidence" value="ECO:0007669"/>
    <property type="project" value="UniProtKB-UniRule"/>
</dbReference>
<evidence type="ECO:0000256" key="9">
    <source>
        <dbReference type="ARBA" id="ARBA00022630"/>
    </source>
</evidence>
<feature type="active site" evidence="19">
    <location>
        <position position="347"/>
    </location>
</feature>
<evidence type="ECO:0000256" key="4">
    <source>
        <dbReference type="ARBA" id="ARBA00004752"/>
    </source>
</evidence>
<dbReference type="InterPro" id="IPR016167">
    <property type="entry name" value="FAD-bd_PCMH_sub1"/>
</dbReference>
<dbReference type="InterPro" id="IPR003170">
    <property type="entry name" value="MurB"/>
</dbReference>
<keyword evidence="11 19" id="KW-0521">NADP</keyword>
<evidence type="ECO:0000256" key="14">
    <source>
        <dbReference type="ARBA" id="ARBA00023002"/>
    </source>
</evidence>
<dbReference type="SUPFAM" id="SSF56176">
    <property type="entry name" value="FAD-binding/transporter-associated domain-like"/>
    <property type="match status" value="1"/>
</dbReference>
<dbReference type="Pfam" id="PF02873">
    <property type="entry name" value="MurB_C"/>
    <property type="match status" value="1"/>
</dbReference>
<keyword evidence="15 19" id="KW-0131">Cell cycle</keyword>
<dbReference type="PANTHER" id="PTHR21071">
    <property type="entry name" value="UDP-N-ACETYLENOLPYRUVOYLGLUCOSAMINE REDUCTASE"/>
    <property type="match status" value="1"/>
</dbReference>
<organism evidence="22">
    <name type="scientific">Granulicella tundricola (strain ATCC BAA-1859 / DSM 23138 / MP5ACTX9)</name>
    <dbReference type="NCBI Taxonomy" id="1198114"/>
    <lineage>
        <taxon>Bacteria</taxon>
        <taxon>Pseudomonadati</taxon>
        <taxon>Acidobacteriota</taxon>
        <taxon>Terriglobia</taxon>
        <taxon>Terriglobales</taxon>
        <taxon>Acidobacteriaceae</taxon>
        <taxon>Granulicella</taxon>
    </lineage>
</organism>
<dbReference type="InterPro" id="IPR036635">
    <property type="entry name" value="MurB_C_sf"/>
</dbReference>
<proteinExistence type="inferred from homology"/>
<keyword evidence="7 19" id="KW-0963">Cytoplasm</keyword>
<evidence type="ECO:0000256" key="8">
    <source>
        <dbReference type="ARBA" id="ARBA00022618"/>
    </source>
</evidence>
<evidence type="ECO:0000256" key="16">
    <source>
        <dbReference type="ARBA" id="ARBA00023316"/>
    </source>
</evidence>
<feature type="active site" description="Proton donor" evidence="19">
    <location>
        <position position="245"/>
    </location>
</feature>
<evidence type="ECO:0000313" key="21">
    <source>
        <dbReference type="EMBL" id="ADW68830.1"/>
    </source>
</evidence>
<dbReference type="NCBIfam" id="NF000755">
    <property type="entry name" value="PRK00046.1"/>
    <property type="match status" value="1"/>
</dbReference>
<dbReference type="UniPathway" id="UPA00219"/>
<dbReference type="EC" id="1.3.1.98" evidence="5 19"/>
<evidence type="ECO:0000256" key="7">
    <source>
        <dbReference type="ARBA" id="ARBA00022490"/>
    </source>
</evidence>
<dbReference type="Proteomes" id="UP000000343">
    <property type="component" value="Chromosome"/>
</dbReference>
<feature type="active site" evidence="19">
    <location>
        <position position="167"/>
    </location>
</feature>
<dbReference type="InterPro" id="IPR011601">
    <property type="entry name" value="MurB_C"/>
</dbReference>
<evidence type="ECO:0000256" key="18">
    <source>
        <dbReference type="ARBA" id="ARBA00048914"/>
    </source>
</evidence>
<evidence type="ECO:0000256" key="19">
    <source>
        <dbReference type="HAMAP-Rule" id="MF_00037"/>
    </source>
</evidence>
<evidence type="ECO:0000259" key="20">
    <source>
        <dbReference type="PROSITE" id="PS51387"/>
    </source>
</evidence>
<dbReference type="InterPro" id="IPR016166">
    <property type="entry name" value="FAD-bd_PCMH"/>
</dbReference>
<keyword evidence="10 19" id="KW-0274">FAD</keyword>
<dbReference type="EMBL" id="CP002480">
    <property type="protein sequence ID" value="ADW68830.1"/>
    <property type="molecule type" value="Genomic_DNA"/>
</dbReference>
<evidence type="ECO:0000256" key="1">
    <source>
        <dbReference type="ARBA" id="ARBA00001974"/>
    </source>
</evidence>
<evidence type="ECO:0000256" key="5">
    <source>
        <dbReference type="ARBA" id="ARBA00012518"/>
    </source>
</evidence>
<dbReference type="GO" id="GO:0071555">
    <property type="term" value="P:cell wall organization"/>
    <property type="evidence" value="ECO:0007669"/>
    <property type="project" value="UniProtKB-KW"/>
</dbReference>
<keyword evidence="22" id="KW-1185">Reference proteome</keyword>
<dbReference type="STRING" id="1198114.AciX9_1782"/>
<dbReference type="Gene3D" id="3.30.465.10">
    <property type="match status" value="1"/>
</dbReference>
<accession>E8WZE2</accession>
<comment type="subcellular location">
    <subcellularLocation>
        <location evidence="3 19">Cytoplasm</location>
    </subcellularLocation>
</comment>
<evidence type="ECO:0000256" key="2">
    <source>
        <dbReference type="ARBA" id="ARBA00003921"/>
    </source>
</evidence>
<evidence type="ECO:0000256" key="17">
    <source>
        <dbReference type="ARBA" id="ARBA00031026"/>
    </source>
</evidence>
<dbReference type="KEGG" id="acm:AciX9_1782"/>
<evidence type="ECO:0000256" key="3">
    <source>
        <dbReference type="ARBA" id="ARBA00004496"/>
    </source>
</evidence>
<dbReference type="PROSITE" id="PS51387">
    <property type="entry name" value="FAD_PCMH"/>
    <property type="match status" value="1"/>
</dbReference>
<comment type="similarity">
    <text evidence="19">Belongs to the MurB family.</text>
</comment>
<comment type="function">
    <text evidence="2 19">Cell wall formation.</text>
</comment>
<evidence type="ECO:0000256" key="6">
    <source>
        <dbReference type="ARBA" id="ARBA00015188"/>
    </source>
</evidence>
<keyword evidence="14 19" id="KW-0560">Oxidoreductase</keyword>
<keyword evidence="8 19" id="KW-0132">Cell division</keyword>
<dbReference type="HOGENOM" id="CLU_035304_0_1_0"/>
<keyword evidence="16 19" id="KW-0961">Cell wall biogenesis/degradation</keyword>
<gene>
    <name evidence="19" type="primary">murB</name>
    <name evidence="21" type="ordered locus">AciX9_1782</name>
</gene>
<sequence length="352" mass="37730">MQIEQNIPLAPYTTLRIGGPARYFAQATTEADLIEAITFARTNDLPLFILGGGSNLLVSDAGFPGLVLQAALAPNALHIAPPINGEITYTVPAGYDWDAFVLATSQAGLTGIESLAGIPGMVGGSPVQNIGAYGQEVSQTISAVHALDLETLTPRTFSREDCGFAYRTSIFNSTHRNRYIITAVEFTFALAATPTLTYADLKKHFAATTNPTPLEIYEAVRAIRRTKGMLILPTDAEPDFRSAGSFFKNPIVPAATLNHIAVALSIAPEKIPHWPTGPHEIKLPAAWLIEQAGFPKGFTQGNAAISTCHTLALVNHSGQATCADLLALRDTITQKVQSLFEIPLHQEPVYLS</sequence>
<feature type="domain" description="FAD-binding PCMH-type" evidence="20">
    <location>
        <begin position="16"/>
        <end position="191"/>
    </location>
</feature>
<dbReference type="GO" id="GO:0005829">
    <property type="term" value="C:cytosol"/>
    <property type="evidence" value="ECO:0007669"/>
    <property type="project" value="TreeGrafter"/>
</dbReference>
<keyword evidence="9 19" id="KW-0285">Flavoprotein</keyword>
<dbReference type="InterPro" id="IPR006094">
    <property type="entry name" value="Oxid_FAD_bind_N"/>
</dbReference>
<dbReference type="NCBIfam" id="NF010478">
    <property type="entry name" value="PRK13903.1"/>
    <property type="match status" value="1"/>
</dbReference>
<evidence type="ECO:0000256" key="12">
    <source>
        <dbReference type="ARBA" id="ARBA00022960"/>
    </source>
</evidence>
<dbReference type="InterPro" id="IPR036318">
    <property type="entry name" value="FAD-bd_PCMH-like_sf"/>
</dbReference>
<dbReference type="PaxDb" id="1198114-AciX9_1782"/>
<dbReference type="eggNOG" id="COG0812">
    <property type="taxonomic scope" value="Bacteria"/>
</dbReference>
<dbReference type="InterPro" id="IPR016169">
    <property type="entry name" value="FAD-bd_PCMH_sub2"/>
</dbReference>
<keyword evidence="12 19" id="KW-0133">Cell shape</keyword>
<protein>
    <recommendedName>
        <fullName evidence="6 19">UDP-N-acetylenolpyruvoylglucosamine reductase</fullName>
        <ecNumber evidence="5 19">1.3.1.98</ecNumber>
    </recommendedName>
    <alternativeName>
        <fullName evidence="17 19">UDP-N-acetylmuramate dehydrogenase</fullName>
    </alternativeName>
</protein>
<dbReference type="GO" id="GO:0008360">
    <property type="term" value="P:regulation of cell shape"/>
    <property type="evidence" value="ECO:0007669"/>
    <property type="project" value="UniProtKB-KW"/>
</dbReference>
<name>E8WZE2_GRATM</name>
<evidence type="ECO:0000256" key="15">
    <source>
        <dbReference type="ARBA" id="ARBA00023306"/>
    </source>
</evidence>
<comment type="cofactor">
    <cofactor evidence="1 19">
        <name>FAD</name>
        <dbReference type="ChEBI" id="CHEBI:57692"/>
    </cofactor>
</comment>
<keyword evidence="13 19" id="KW-0573">Peptidoglycan synthesis</keyword>
<dbReference type="AlphaFoldDB" id="E8WZE2"/>
<evidence type="ECO:0000256" key="11">
    <source>
        <dbReference type="ARBA" id="ARBA00022857"/>
    </source>
</evidence>